<gene>
    <name evidence="1" type="ORF">T10_10714</name>
    <name evidence="2" type="ORF">T10_3195</name>
</gene>
<dbReference type="OrthoDB" id="10392109at2759"/>
<keyword evidence="3" id="KW-1185">Reference proteome</keyword>
<accession>A0A0V1M1R3</accession>
<name>A0A0V1M1R3_9BILA</name>
<comment type="caution">
    <text evidence="1">The sequence shown here is derived from an EMBL/GenBank/DDBJ whole genome shotgun (WGS) entry which is preliminary data.</text>
</comment>
<organism evidence="1 3">
    <name type="scientific">Trichinella papuae</name>
    <dbReference type="NCBI Taxonomy" id="268474"/>
    <lineage>
        <taxon>Eukaryota</taxon>
        <taxon>Metazoa</taxon>
        <taxon>Ecdysozoa</taxon>
        <taxon>Nematoda</taxon>
        <taxon>Enoplea</taxon>
        <taxon>Dorylaimia</taxon>
        <taxon>Trichinellida</taxon>
        <taxon>Trichinellidae</taxon>
        <taxon>Trichinella</taxon>
    </lineage>
</organism>
<dbReference type="EMBL" id="JYDO01000302">
    <property type="protein sequence ID" value="KRZ65739.1"/>
    <property type="molecule type" value="Genomic_DNA"/>
</dbReference>
<evidence type="ECO:0000313" key="1">
    <source>
        <dbReference type="EMBL" id="KRZ65739.1"/>
    </source>
</evidence>
<proteinExistence type="predicted"/>
<reference evidence="1 3" key="1">
    <citation type="submission" date="2015-01" db="EMBL/GenBank/DDBJ databases">
        <title>Evolution of Trichinella species and genotypes.</title>
        <authorList>
            <person name="Korhonen P.K."/>
            <person name="Edoardo P."/>
            <person name="Giuseppe L.R."/>
            <person name="Gasser R.B."/>
        </authorList>
    </citation>
    <scope>NUCLEOTIDE SEQUENCE [LARGE SCALE GENOMIC DNA]</scope>
    <source>
        <strain evidence="1">ISS1980</strain>
    </source>
</reference>
<protein>
    <submittedName>
        <fullName evidence="1">Uncharacterized protein</fullName>
    </submittedName>
</protein>
<dbReference type="Proteomes" id="UP000054843">
    <property type="component" value="Unassembled WGS sequence"/>
</dbReference>
<evidence type="ECO:0000313" key="3">
    <source>
        <dbReference type="Proteomes" id="UP000054843"/>
    </source>
</evidence>
<evidence type="ECO:0000313" key="2">
    <source>
        <dbReference type="EMBL" id="KRZ65740.1"/>
    </source>
</evidence>
<dbReference type="EMBL" id="JYDO01000302">
    <property type="protein sequence ID" value="KRZ65740.1"/>
    <property type="molecule type" value="Genomic_DNA"/>
</dbReference>
<dbReference type="AlphaFoldDB" id="A0A0V1M1R3"/>
<sequence length="123" mass="13763">MKYNKLGIKENCCTTGQFAIHDLLNKKDAENKKTDEKVENGIARICLNKCADTVQSLGHSDPRKHVTTVSAFNQSHNDQKQMVEELPVKGIRMDDEPCVINASCVSHICEKVRGNPSLEVDEH</sequence>